<proteinExistence type="predicted"/>
<name>A0AAD9HW17_9PEZI</name>
<evidence type="ECO:0000313" key="2">
    <source>
        <dbReference type="Proteomes" id="UP001232148"/>
    </source>
</evidence>
<organism evidence="1 2">
    <name type="scientific">Colletotrichum zoysiae</name>
    <dbReference type="NCBI Taxonomy" id="1216348"/>
    <lineage>
        <taxon>Eukaryota</taxon>
        <taxon>Fungi</taxon>
        <taxon>Dikarya</taxon>
        <taxon>Ascomycota</taxon>
        <taxon>Pezizomycotina</taxon>
        <taxon>Sordariomycetes</taxon>
        <taxon>Hypocreomycetidae</taxon>
        <taxon>Glomerellales</taxon>
        <taxon>Glomerellaceae</taxon>
        <taxon>Colletotrichum</taxon>
        <taxon>Colletotrichum graminicola species complex</taxon>
    </lineage>
</organism>
<dbReference type="AlphaFoldDB" id="A0AAD9HW17"/>
<comment type="caution">
    <text evidence="1">The sequence shown here is derived from an EMBL/GenBank/DDBJ whole genome shotgun (WGS) entry which is preliminary data.</text>
</comment>
<protein>
    <submittedName>
        <fullName evidence="1">Uncharacterized protein</fullName>
    </submittedName>
</protein>
<keyword evidence="2" id="KW-1185">Reference proteome</keyword>
<dbReference type="Proteomes" id="UP001232148">
    <property type="component" value="Unassembled WGS sequence"/>
</dbReference>
<dbReference type="EMBL" id="MU842808">
    <property type="protein sequence ID" value="KAK2035657.1"/>
    <property type="molecule type" value="Genomic_DNA"/>
</dbReference>
<evidence type="ECO:0000313" key="1">
    <source>
        <dbReference type="EMBL" id="KAK2035657.1"/>
    </source>
</evidence>
<sequence>MLPYIFAFAAVVSGARVQQRQDSCSSTVTLDTLSVTTVEPISIYILPARAVPTGTTNDNNNEDPFIIVYQTVYATFCPNCPSGGLQPKTYTVTQTCTGPIAACRPSGTVLPAGFKTTQATCTNCPTPSSAVLTVPDVPDVVVTQTVLETVTEGGLTATRTVVQTFTTASSPSGGVLSAISYTGRVGTFDAGIFAEPATATATATVVVTEERTATATATMTRDANGRLRPVGLSSGAGRFVSADKMLAYGASAFALLLLASS</sequence>
<gene>
    <name evidence="1" type="ORF">LX32DRAFT_633391</name>
</gene>
<accession>A0AAD9HW17</accession>
<reference evidence="1" key="1">
    <citation type="submission" date="2021-06" db="EMBL/GenBank/DDBJ databases">
        <title>Comparative genomics, transcriptomics and evolutionary studies reveal genomic signatures of adaptation to plant cell wall in hemibiotrophic fungi.</title>
        <authorList>
            <consortium name="DOE Joint Genome Institute"/>
            <person name="Baroncelli R."/>
            <person name="Diaz J.F."/>
            <person name="Benocci T."/>
            <person name="Peng M."/>
            <person name="Battaglia E."/>
            <person name="Haridas S."/>
            <person name="Andreopoulos W."/>
            <person name="Labutti K."/>
            <person name="Pangilinan J."/>
            <person name="Floch G.L."/>
            <person name="Makela M.R."/>
            <person name="Henrissat B."/>
            <person name="Grigoriev I.V."/>
            <person name="Crouch J.A."/>
            <person name="De Vries R.P."/>
            <person name="Sukno S.A."/>
            <person name="Thon M.R."/>
        </authorList>
    </citation>
    <scope>NUCLEOTIDE SEQUENCE</scope>
    <source>
        <strain evidence="1">MAFF235873</strain>
    </source>
</reference>